<dbReference type="SUPFAM" id="SSF53448">
    <property type="entry name" value="Nucleotide-diphospho-sugar transferases"/>
    <property type="match status" value="1"/>
</dbReference>
<dbReference type="InterPro" id="IPR029044">
    <property type="entry name" value="Nucleotide-diphossugar_trans"/>
</dbReference>
<dbReference type="RefSeq" id="WP_151917619.1">
    <property type="nucleotide sequence ID" value="NZ_RQSP01000063.1"/>
</dbReference>
<dbReference type="InterPro" id="IPR001173">
    <property type="entry name" value="Glyco_trans_2-like"/>
</dbReference>
<comment type="caution">
    <text evidence="2">The sequence shown here is derived from an EMBL/GenBank/DDBJ whole genome shotgun (WGS) entry which is preliminary data.</text>
</comment>
<reference evidence="2 3" key="1">
    <citation type="journal article" date="2019" name="Int. J. Syst. Evol. Microbiol.">
        <title>Bifidobacterium jacchi sp. nov., isolated from the faeces of a baby common marmoset (Callithrix jacchus).</title>
        <authorList>
            <person name="Modesto M."/>
            <person name="Watanabe K."/>
            <person name="Arita M."/>
            <person name="Satti M."/>
            <person name="Oki K."/>
            <person name="Sciavilla P."/>
            <person name="Patavino C."/>
            <person name="Camma C."/>
            <person name="Michelini S."/>
            <person name="Sgorbati B."/>
            <person name="Mattarelli P."/>
        </authorList>
    </citation>
    <scope>NUCLEOTIDE SEQUENCE [LARGE SCALE GENOMIC DNA]</scope>
    <source>
        <strain evidence="2 3">MRM 9.3</strain>
    </source>
</reference>
<evidence type="ECO:0000313" key="3">
    <source>
        <dbReference type="Proteomes" id="UP000326336"/>
    </source>
</evidence>
<dbReference type="GO" id="GO:0016740">
    <property type="term" value="F:transferase activity"/>
    <property type="evidence" value="ECO:0007669"/>
    <property type="project" value="UniProtKB-KW"/>
</dbReference>
<gene>
    <name evidence="2" type="ORF">EHS19_10035</name>
</gene>
<keyword evidence="2" id="KW-0808">Transferase</keyword>
<dbReference type="Pfam" id="PF00535">
    <property type="entry name" value="Glycos_transf_2"/>
    <property type="match status" value="1"/>
</dbReference>
<dbReference type="PANTHER" id="PTHR43685:SF11">
    <property type="entry name" value="GLYCOSYLTRANSFERASE TAGX-RELATED"/>
    <property type="match status" value="1"/>
</dbReference>
<proteinExistence type="predicted"/>
<dbReference type="Gene3D" id="3.90.550.10">
    <property type="entry name" value="Spore Coat Polysaccharide Biosynthesis Protein SpsA, Chain A"/>
    <property type="match status" value="1"/>
</dbReference>
<dbReference type="PANTHER" id="PTHR43685">
    <property type="entry name" value="GLYCOSYLTRANSFERASE"/>
    <property type="match status" value="1"/>
</dbReference>
<keyword evidence="3" id="KW-1185">Reference proteome</keyword>
<accession>A0A5N5RCG3</accession>
<evidence type="ECO:0000313" key="2">
    <source>
        <dbReference type="EMBL" id="KAB5604164.1"/>
    </source>
</evidence>
<dbReference type="OrthoDB" id="9802649at2"/>
<protein>
    <submittedName>
        <fullName evidence="2">Glycosyltransferase family 2 protein</fullName>
    </submittedName>
</protein>
<name>A0A5N5RCG3_9BIFI</name>
<dbReference type="EMBL" id="RQSP01000063">
    <property type="protein sequence ID" value="KAB5604164.1"/>
    <property type="molecule type" value="Genomic_DNA"/>
</dbReference>
<dbReference type="AlphaFoldDB" id="A0A5N5RCG3"/>
<dbReference type="CDD" id="cd04196">
    <property type="entry name" value="GT_2_like_d"/>
    <property type="match status" value="1"/>
</dbReference>
<evidence type="ECO:0000259" key="1">
    <source>
        <dbReference type="Pfam" id="PF00535"/>
    </source>
</evidence>
<sequence>MIDVLLACYNGEKYLEEQVTSILSQTLKNWELYISDDGSTDETESIIDKLELRDPRIHKLQTGIIHKCAAYHFIDMLQYSNNDYFCLCDQDDYWLPNKLSTSLSRIQELERRYGKSVPLLVFSDMKIVDENLATIAESFLVDSGKNNIKPIIEEILNTSIAAGCTMMGNGALRRLVCKTGYKPVIVMHDWWIADIAVSCGYMEKISDQLVLYRQHGNNSVGAEHYSIASKIKSFKSNAVKYWNNCRQIDYLYSNYNSYMSVIVKNKVLTYIETLNNRNLSQIYTLWRQGLLKKSLVKKISQVLTILFTKP</sequence>
<feature type="domain" description="Glycosyltransferase 2-like" evidence="1">
    <location>
        <begin position="4"/>
        <end position="109"/>
    </location>
</feature>
<dbReference type="InterPro" id="IPR050834">
    <property type="entry name" value="Glycosyltransf_2"/>
</dbReference>
<dbReference type="Proteomes" id="UP000326336">
    <property type="component" value="Unassembled WGS sequence"/>
</dbReference>
<organism evidence="2 3">
    <name type="scientific">Bifidobacterium jacchi</name>
    <dbReference type="NCBI Taxonomy" id="2490545"/>
    <lineage>
        <taxon>Bacteria</taxon>
        <taxon>Bacillati</taxon>
        <taxon>Actinomycetota</taxon>
        <taxon>Actinomycetes</taxon>
        <taxon>Bifidobacteriales</taxon>
        <taxon>Bifidobacteriaceae</taxon>
        <taxon>Bifidobacterium</taxon>
    </lineage>
</organism>